<dbReference type="SUPFAM" id="SSF56112">
    <property type="entry name" value="Protein kinase-like (PK-like)"/>
    <property type="match status" value="2"/>
</dbReference>
<gene>
    <name evidence="5" type="ORF">OS493_026491</name>
</gene>
<dbReference type="Gene3D" id="1.10.510.10">
    <property type="entry name" value="Transferase(Phosphotransferase) domain 1"/>
    <property type="match status" value="2"/>
</dbReference>
<evidence type="ECO:0000256" key="1">
    <source>
        <dbReference type="ARBA" id="ARBA00022741"/>
    </source>
</evidence>
<reference evidence="5" key="1">
    <citation type="submission" date="2023-01" db="EMBL/GenBank/DDBJ databases">
        <title>Genome assembly of the deep-sea coral Lophelia pertusa.</title>
        <authorList>
            <person name="Herrera S."/>
            <person name="Cordes E."/>
        </authorList>
    </citation>
    <scope>NUCLEOTIDE SEQUENCE</scope>
    <source>
        <strain evidence="5">USNM1676648</strain>
        <tissue evidence="5">Polyp</tissue>
    </source>
</reference>
<evidence type="ECO:0000259" key="4">
    <source>
        <dbReference type="PROSITE" id="PS50011"/>
    </source>
</evidence>
<organism evidence="5 6">
    <name type="scientific">Desmophyllum pertusum</name>
    <dbReference type="NCBI Taxonomy" id="174260"/>
    <lineage>
        <taxon>Eukaryota</taxon>
        <taxon>Metazoa</taxon>
        <taxon>Cnidaria</taxon>
        <taxon>Anthozoa</taxon>
        <taxon>Hexacorallia</taxon>
        <taxon>Scleractinia</taxon>
        <taxon>Caryophylliina</taxon>
        <taxon>Caryophylliidae</taxon>
        <taxon>Desmophyllum</taxon>
    </lineage>
</organism>
<dbReference type="InterPro" id="IPR000719">
    <property type="entry name" value="Prot_kinase_dom"/>
</dbReference>
<evidence type="ECO:0000313" key="6">
    <source>
        <dbReference type="Proteomes" id="UP001163046"/>
    </source>
</evidence>
<feature type="domain" description="Protein kinase" evidence="4">
    <location>
        <begin position="1"/>
        <end position="207"/>
    </location>
</feature>
<dbReference type="InterPro" id="IPR001245">
    <property type="entry name" value="Ser-Thr/Tyr_kinase_cat_dom"/>
</dbReference>
<sequence>MGDLLQFVWMSRKESPHLQPIQLLMMLIDIADALLYLEKKGLVHRAVMATNVLVGDNYVCKLGGMYSVQPLTNQAENSDHSLYSYCSVDDGWPEFISKTNDEELPVRWKAPECLLEHCYSTASDVWAFGVLMYEVLTHGCLPYRHVLNDDEVVKRVTNTDGKKALPFEQCFEEKEYELMMQCCEFHRYRRLKLCEVKAKLREMHRNADEEQSRPDPPPLDMHVTYESSDLGNSEDFYEEKGKSFEAFNGFNLCKAETNSLRDGDEEQSRPYPPPLDRPVSDLGNSEDFYYNIPGPMTKGETYDDLYGSQSVEEEQGIYEDVCNPQSIQEDQDTLCGFNSEWNSQFSKVMVELKQKQLDNALFMSNRGDLPRRQMVQGVSVVSEKITRGDVHHLRRLLTLDHPNLVSIWKIDNLDSHCPTVEVISKEAPLGNVKKYVLDRRCQIGDIVKYLSQVASALHYLHVNHIVHGDLSAEYVNVLAPDKVQVGHLGRSKPLSMSAYEVISTSCVVKAAMPPDSIRRSAPEVILDGHYTHASDVWAFGILAWELYQSFSTGQELSVPFYDLDNREILPHIRDIGPLTQPDGCPDWMYIIMHQCWTYDSRQRPPFLAIFDCLTSREPMKSWIMTVWLRNHDKSEWKDLSICQTEDACHVTDTKQHPKKEVIMTMCSEAFFGKHEYTYMKALGTKVGTSEVNGNLDSSSECQSACTSCNEVVHNVQYITSV</sequence>
<keyword evidence="1" id="KW-0547">Nucleotide-binding</keyword>
<feature type="domain" description="Protein kinase" evidence="4">
    <location>
        <begin position="334"/>
        <end position="623"/>
    </location>
</feature>
<feature type="region of interest" description="Disordered" evidence="3">
    <location>
        <begin position="204"/>
        <end position="234"/>
    </location>
</feature>
<feature type="compositionally biased region" description="Basic and acidic residues" evidence="3">
    <location>
        <begin position="259"/>
        <end position="268"/>
    </location>
</feature>
<dbReference type="PANTHER" id="PTHR24418">
    <property type="entry name" value="TYROSINE-PROTEIN KINASE"/>
    <property type="match status" value="1"/>
</dbReference>
<protein>
    <recommendedName>
        <fullName evidence="4">Protein kinase domain-containing protein</fullName>
    </recommendedName>
</protein>
<dbReference type="OrthoDB" id="5987246at2759"/>
<dbReference type="GO" id="GO:0004672">
    <property type="term" value="F:protein kinase activity"/>
    <property type="evidence" value="ECO:0007669"/>
    <property type="project" value="InterPro"/>
</dbReference>
<dbReference type="InterPro" id="IPR011009">
    <property type="entry name" value="Kinase-like_dom_sf"/>
</dbReference>
<dbReference type="EMBL" id="MU827324">
    <property type="protein sequence ID" value="KAJ7356112.1"/>
    <property type="molecule type" value="Genomic_DNA"/>
</dbReference>
<evidence type="ECO:0000256" key="3">
    <source>
        <dbReference type="SAM" id="MobiDB-lite"/>
    </source>
</evidence>
<name>A0A9W9YM84_9CNID</name>
<evidence type="ECO:0000313" key="5">
    <source>
        <dbReference type="EMBL" id="KAJ7356112.1"/>
    </source>
</evidence>
<comment type="caution">
    <text evidence="5">The sequence shown here is derived from an EMBL/GenBank/DDBJ whole genome shotgun (WGS) entry which is preliminary data.</text>
</comment>
<feature type="compositionally biased region" description="Basic and acidic residues" evidence="3">
    <location>
        <begin position="204"/>
        <end position="213"/>
    </location>
</feature>
<evidence type="ECO:0000256" key="2">
    <source>
        <dbReference type="ARBA" id="ARBA00022840"/>
    </source>
</evidence>
<keyword evidence="2" id="KW-0067">ATP-binding</keyword>
<dbReference type="AlphaFoldDB" id="A0A9W9YM84"/>
<dbReference type="InterPro" id="IPR050198">
    <property type="entry name" value="Non-receptor_tyrosine_kinases"/>
</dbReference>
<dbReference type="Proteomes" id="UP001163046">
    <property type="component" value="Unassembled WGS sequence"/>
</dbReference>
<keyword evidence="6" id="KW-1185">Reference proteome</keyword>
<dbReference type="Pfam" id="PF07714">
    <property type="entry name" value="PK_Tyr_Ser-Thr"/>
    <property type="match status" value="2"/>
</dbReference>
<dbReference type="GO" id="GO:0005524">
    <property type="term" value="F:ATP binding"/>
    <property type="evidence" value="ECO:0007669"/>
    <property type="project" value="UniProtKB-KW"/>
</dbReference>
<dbReference type="PROSITE" id="PS50011">
    <property type="entry name" value="PROTEIN_KINASE_DOM"/>
    <property type="match status" value="2"/>
</dbReference>
<feature type="region of interest" description="Disordered" evidence="3">
    <location>
        <begin position="258"/>
        <end position="284"/>
    </location>
</feature>
<proteinExistence type="predicted"/>
<accession>A0A9W9YM84</accession>